<feature type="region of interest" description="Disordered" evidence="1">
    <location>
        <begin position="199"/>
        <end position="265"/>
    </location>
</feature>
<dbReference type="Gene3D" id="3.40.50.12700">
    <property type="match status" value="1"/>
</dbReference>
<name>A0A674PIU4_TAKRU</name>
<sequence length="433" mass="46933">MMAVCESCLPTFSKLRESISGLQSELKERDKIILESSAVASTQEKHIARLRSEGQGLRVDLLDLSTVAMSQAKHIVLLKASGAGDRSMTATNDTTLPWTGSINAEIPATAPAESRRHRQGAMPKGAAHSSSFLRPTESQGFISRDGAGALVSSTPLKPREPWSVVARGAGACPAPPPPPLYLPLDNRYDILSLQDFPPVGACSSSPPGSVRPAGSHQTRNQGQLARHGPPLPSWSGAATTRRHHPQAPRRHRRTSRRSEAATQVQRTPAVLVVGTSMVRHVAVHDGRTFCHPGARVAEVTSSALQLSAQHPTASMLVLEAGINDLKFQQSEVPKQDFISLVDRLLDMGKRLIISGPLPPPRYGDVITSRLRQLHLWLKGYCLGNSIPFVDNFAAFLNRPHLFKWDGLHPNHEGSRLLSLNIDLTVRSCTTSTS</sequence>
<evidence type="ECO:0000313" key="4">
    <source>
        <dbReference type="Proteomes" id="UP000005226"/>
    </source>
</evidence>
<reference evidence="3 4" key="1">
    <citation type="journal article" date="2011" name="Genome Biol. Evol.">
        <title>Integration of the genetic map and genome assembly of fugu facilitates insights into distinct features of genome evolution in teleosts and mammals.</title>
        <authorList>
            <person name="Kai W."/>
            <person name="Kikuchi K."/>
            <person name="Tohari S."/>
            <person name="Chew A.K."/>
            <person name="Tay A."/>
            <person name="Fujiwara A."/>
            <person name="Hosoya S."/>
            <person name="Suetake H."/>
            <person name="Naruse K."/>
            <person name="Brenner S."/>
            <person name="Suzuki Y."/>
            <person name="Venkatesh B."/>
        </authorList>
    </citation>
    <scope>NUCLEOTIDE SEQUENCE [LARGE SCALE GENOMIC DNA]</scope>
</reference>
<organism evidence="3 4">
    <name type="scientific">Takifugu rubripes</name>
    <name type="common">Japanese pufferfish</name>
    <name type="synonym">Fugu rubripes</name>
    <dbReference type="NCBI Taxonomy" id="31033"/>
    <lineage>
        <taxon>Eukaryota</taxon>
        <taxon>Metazoa</taxon>
        <taxon>Chordata</taxon>
        <taxon>Craniata</taxon>
        <taxon>Vertebrata</taxon>
        <taxon>Euteleostomi</taxon>
        <taxon>Actinopterygii</taxon>
        <taxon>Neopterygii</taxon>
        <taxon>Teleostei</taxon>
        <taxon>Neoteleostei</taxon>
        <taxon>Acanthomorphata</taxon>
        <taxon>Eupercaria</taxon>
        <taxon>Tetraodontiformes</taxon>
        <taxon>Tetradontoidea</taxon>
        <taxon>Tetraodontidae</taxon>
        <taxon>Takifugu</taxon>
    </lineage>
</organism>
<evidence type="ECO:0000313" key="3">
    <source>
        <dbReference type="Ensembl" id="ENSTRUP00000085672.1"/>
    </source>
</evidence>
<dbReference type="GeneTree" id="ENSGT00940000177146"/>
<dbReference type="InterPro" id="IPR013830">
    <property type="entry name" value="SGNH_hydro"/>
</dbReference>
<feature type="region of interest" description="Disordered" evidence="1">
    <location>
        <begin position="110"/>
        <end position="132"/>
    </location>
</feature>
<protein>
    <recommendedName>
        <fullName evidence="2">SGNH hydrolase-type esterase domain-containing protein</fullName>
    </recommendedName>
</protein>
<reference evidence="3" key="3">
    <citation type="submission" date="2025-09" db="UniProtKB">
        <authorList>
            <consortium name="Ensembl"/>
        </authorList>
    </citation>
    <scope>IDENTIFICATION</scope>
</reference>
<feature type="compositionally biased region" description="Basic residues" evidence="1">
    <location>
        <begin position="240"/>
        <end position="255"/>
    </location>
</feature>
<dbReference type="InParanoid" id="A0A674PIU4"/>
<evidence type="ECO:0000259" key="2">
    <source>
        <dbReference type="Pfam" id="PF13472"/>
    </source>
</evidence>
<keyword evidence="4" id="KW-1185">Reference proteome</keyword>
<dbReference type="Gene3D" id="3.40.50.12690">
    <property type="match status" value="1"/>
</dbReference>
<feature type="domain" description="SGNH hydrolase-type esterase" evidence="2">
    <location>
        <begin position="292"/>
        <end position="416"/>
    </location>
</feature>
<dbReference type="AlphaFoldDB" id="A0A674PIU4"/>
<evidence type="ECO:0000256" key="1">
    <source>
        <dbReference type="SAM" id="MobiDB-lite"/>
    </source>
</evidence>
<dbReference type="Ensembl" id="ENSTRUT00000066588.1">
    <property type="protein sequence ID" value="ENSTRUP00000085672.1"/>
    <property type="gene ID" value="ENSTRUG00000026836.1"/>
</dbReference>
<reference evidence="3" key="2">
    <citation type="submission" date="2025-08" db="UniProtKB">
        <authorList>
            <consortium name="Ensembl"/>
        </authorList>
    </citation>
    <scope>IDENTIFICATION</scope>
</reference>
<dbReference type="Pfam" id="PF13472">
    <property type="entry name" value="Lipase_GDSL_2"/>
    <property type="match status" value="1"/>
</dbReference>
<dbReference type="OMA" id="MMAVCES"/>
<proteinExistence type="predicted"/>
<dbReference type="Proteomes" id="UP000005226">
    <property type="component" value="Chromosome 19"/>
</dbReference>
<dbReference type="SUPFAM" id="SSF52266">
    <property type="entry name" value="SGNH hydrolase"/>
    <property type="match status" value="1"/>
</dbReference>
<accession>A0A674PIU4</accession>